<feature type="signal peptide" evidence="7">
    <location>
        <begin position="1"/>
        <end position="23"/>
    </location>
</feature>
<dbReference type="InterPro" id="IPR022878">
    <property type="entry name" value="V-ATPase_asu"/>
</dbReference>
<dbReference type="GO" id="GO:0006811">
    <property type="term" value="P:monoatomic ion transport"/>
    <property type="evidence" value="ECO:0007669"/>
    <property type="project" value="UniProtKB-KW"/>
</dbReference>
<gene>
    <name evidence="8" type="ORF">ERUC_LOCUS19008</name>
</gene>
<evidence type="ECO:0000256" key="1">
    <source>
        <dbReference type="ARBA" id="ARBA00008936"/>
    </source>
</evidence>
<comment type="caution">
    <text evidence="8">The sequence shown here is derived from an EMBL/GenBank/DDBJ whole genome shotgun (WGS) entry which is preliminary data.</text>
</comment>
<dbReference type="Gene3D" id="2.30.30.650">
    <property type="match status" value="1"/>
</dbReference>
<reference evidence="8 9" key="1">
    <citation type="submission" date="2022-03" db="EMBL/GenBank/DDBJ databases">
        <authorList>
            <person name="Macdonald S."/>
            <person name="Ahmed S."/>
            <person name="Newling K."/>
        </authorList>
    </citation>
    <scope>NUCLEOTIDE SEQUENCE [LARGE SCALE GENOMIC DNA]</scope>
</reference>
<evidence type="ECO:0000256" key="7">
    <source>
        <dbReference type="SAM" id="SignalP"/>
    </source>
</evidence>
<keyword evidence="6" id="KW-0406">Ion transport</keyword>
<sequence>MERPGQHPFWAKRVVSFILCSRGLLFSQTHPVMYQLAHDETPRYLLGLAEVVFPSPELNGDFGCATDLSSSSLPYHGVGSENLIGEIIRLKEILPPSKVCISHIRWICRSEILLTDVLQLPVYEETAGLTVNDHVLRTHKPLSVELGLGILGNIFDVIQVRPLKNITKRSGDVYILVVCMFQLLSLMILSR</sequence>
<dbReference type="GO" id="GO:0005524">
    <property type="term" value="F:ATP binding"/>
    <property type="evidence" value="ECO:0007669"/>
    <property type="project" value="UniProtKB-KW"/>
</dbReference>
<name>A0ABC8K5Y6_ERUVS</name>
<dbReference type="AlphaFoldDB" id="A0ABC8K5Y6"/>
<proteinExistence type="inferred from homology"/>
<evidence type="ECO:0000256" key="6">
    <source>
        <dbReference type="ARBA" id="ARBA00023065"/>
    </source>
</evidence>
<organism evidence="8 9">
    <name type="scientific">Eruca vesicaria subsp. sativa</name>
    <name type="common">Garden rocket</name>
    <name type="synonym">Eruca sativa</name>
    <dbReference type="NCBI Taxonomy" id="29727"/>
    <lineage>
        <taxon>Eukaryota</taxon>
        <taxon>Viridiplantae</taxon>
        <taxon>Streptophyta</taxon>
        <taxon>Embryophyta</taxon>
        <taxon>Tracheophyta</taxon>
        <taxon>Spermatophyta</taxon>
        <taxon>Magnoliopsida</taxon>
        <taxon>eudicotyledons</taxon>
        <taxon>Gunneridae</taxon>
        <taxon>Pentapetalae</taxon>
        <taxon>rosids</taxon>
        <taxon>malvids</taxon>
        <taxon>Brassicales</taxon>
        <taxon>Brassicaceae</taxon>
        <taxon>Brassiceae</taxon>
        <taxon>Eruca</taxon>
    </lineage>
</organism>
<dbReference type="PANTHER" id="PTHR43607:SF1">
    <property type="entry name" value="H(+)-TRANSPORTING TWO-SECTOR ATPASE"/>
    <property type="match status" value="1"/>
</dbReference>
<keyword evidence="7" id="KW-0732">Signal</keyword>
<keyword evidence="2" id="KW-0813">Transport</keyword>
<evidence type="ECO:0000256" key="4">
    <source>
        <dbReference type="ARBA" id="ARBA00022840"/>
    </source>
</evidence>
<dbReference type="Proteomes" id="UP001642260">
    <property type="component" value="Unassembled WGS sequence"/>
</dbReference>
<keyword evidence="5" id="KW-1278">Translocase</keyword>
<evidence type="ECO:0000256" key="3">
    <source>
        <dbReference type="ARBA" id="ARBA00022741"/>
    </source>
</evidence>
<feature type="chain" id="PRO_5044821767" evidence="7">
    <location>
        <begin position="24"/>
        <end position="191"/>
    </location>
</feature>
<dbReference type="EMBL" id="CAKOAT010179600">
    <property type="protein sequence ID" value="CAH8353253.1"/>
    <property type="molecule type" value="Genomic_DNA"/>
</dbReference>
<dbReference type="PANTHER" id="PTHR43607">
    <property type="entry name" value="V-TYPE PROTON ATPASE CATALYTIC SUBUNIT A"/>
    <property type="match status" value="1"/>
</dbReference>
<keyword evidence="4" id="KW-0067">ATP-binding</keyword>
<evidence type="ECO:0000313" key="9">
    <source>
        <dbReference type="Proteomes" id="UP001642260"/>
    </source>
</evidence>
<keyword evidence="9" id="KW-1185">Reference proteome</keyword>
<evidence type="ECO:0000256" key="2">
    <source>
        <dbReference type="ARBA" id="ARBA00022448"/>
    </source>
</evidence>
<protein>
    <submittedName>
        <fullName evidence="8">Uncharacterized protein</fullName>
    </submittedName>
</protein>
<evidence type="ECO:0000256" key="5">
    <source>
        <dbReference type="ARBA" id="ARBA00022967"/>
    </source>
</evidence>
<comment type="similarity">
    <text evidence="1">Belongs to the ATPase alpha/beta chains family.</text>
</comment>
<accession>A0ABC8K5Y6</accession>
<evidence type="ECO:0000313" key="8">
    <source>
        <dbReference type="EMBL" id="CAH8353253.1"/>
    </source>
</evidence>
<keyword evidence="3" id="KW-0547">Nucleotide-binding</keyword>